<dbReference type="Gene3D" id="1.10.10.10">
    <property type="entry name" value="Winged helix-like DNA-binding domain superfamily/Winged helix DNA-binding domain"/>
    <property type="match status" value="1"/>
</dbReference>
<dbReference type="InterPro" id="IPR036388">
    <property type="entry name" value="WH-like_DNA-bd_sf"/>
</dbReference>
<dbReference type="OrthoDB" id="1524077at2"/>
<protein>
    <submittedName>
        <fullName evidence="7">RNA polymerase sigma factor, sigma-70 family</fullName>
    </submittedName>
</protein>
<sequence length="186" mass="21861">MVTLNLDHETLIQYLQSADLTLKSMAFQSIFYSYYQREINYAFLLLDEIEDARDIGQLTFLQFWQLAKYSHIDSFTGYIRRMTHTNCLRTLKERASFKSNQAEYLRNSPAYEKASFDQAPELKAAIEKAIDSLRPSHRMAFQLYYIQNMRQKDGAEMMGVTTQNFKNYIHLAVANLRTQLSSFFDL</sequence>
<evidence type="ECO:0000313" key="7">
    <source>
        <dbReference type="EMBL" id="SEW24978.1"/>
    </source>
</evidence>
<keyword evidence="2" id="KW-0805">Transcription regulation</keyword>
<dbReference type="Pfam" id="PF08281">
    <property type="entry name" value="Sigma70_r4_2"/>
    <property type="match status" value="1"/>
</dbReference>
<dbReference type="GO" id="GO:0003677">
    <property type="term" value="F:DNA binding"/>
    <property type="evidence" value="ECO:0007669"/>
    <property type="project" value="UniProtKB-KW"/>
</dbReference>
<dbReference type="InterPro" id="IPR039425">
    <property type="entry name" value="RNA_pol_sigma-70-like"/>
</dbReference>
<dbReference type="Proteomes" id="UP000199469">
    <property type="component" value="Unassembled WGS sequence"/>
</dbReference>
<dbReference type="InterPro" id="IPR013324">
    <property type="entry name" value="RNA_pol_sigma_r3/r4-like"/>
</dbReference>
<dbReference type="GO" id="GO:0016987">
    <property type="term" value="F:sigma factor activity"/>
    <property type="evidence" value="ECO:0007669"/>
    <property type="project" value="UniProtKB-KW"/>
</dbReference>
<comment type="similarity">
    <text evidence="1">Belongs to the sigma-70 factor family. ECF subfamily.</text>
</comment>
<evidence type="ECO:0000256" key="4">
    <source>
        <dbReference type="ARBA" id="ARBA00023125"/>
    </source>
</evidence>
<dbReference type="STRING" id="356305.SAMN05421841_1828"/>
<keyword evidence="3" id="KW-0731">Sigma factor</keyword>
<dbReference type="GO" id="GO:0006352">
    <property type="term" value="P:DNA-templated transcription initiation"/>
    <property type="evidence" value="ECO:0007669"/>
    <property type="project" value="InterPro"/>
</dbReference>
<evidence type="ECO:0000256" key="3">
    <source>
        <dbReference type="ARBA" id="ARBA00023082"/>
    </source>
</evidence>
<dbReference type="SUPFAM" id="SSF88946">
    <property type="entry name" value="Sigma2 domain of RNA polymerase sigma factors"/>
    <property type="match status" value="1"/>
</dbReference>
<dbReference type="PANTHER" id="PTHR43133">
    <property type="entry name" value="RNA POLYMERASE ECF-TYPE SIGMA FACTO"/>
    <property type="match status" value="1"/>
</dbReference>
<dbReference type="AlphaFoldDB" id="A0A1I0QDJ5"/>
<reference evidence="8" key="1">
    <citation type="submission" date="2016-10" db="EMBL/GenBank/DDBJ databases">
        <authorList>
            <person name="Varghese N."/>
            <person name="Submissions S."/>
        </authorList>
    </citation>
    <scope>NUCLEOTIDE SEQUENCE [LARGE SCALE GENOMIC DNA]</scope>
    <source>
        <strain evidence="8">DSM 17724</strain>
    </source>
</reference>
<gene>
    <name evidence="7" type="ORF">SAMN05421841_1828</name>
</gene>
<dbReference type="PANTHER" id="PTHR43133:SF8">
    <property type="entry name" value="RNA POLYMERASE SIGMA FACTOR HI_1459-RELATED"/>
    <property type="match status" value="1"/>
</dbReference>
<keyword evidence="4" id="KW-0238">DNA-binding</keyword>
<dbReference type="Gene3D" id="1.10.1740.10">
    <property type="match status" value="1"/>
</dbReference>
<dbReference type="InterPro" id="IPR014284">
    <property type="entry name" value="RNA_pol_sigma-70_dom"/>
</dbReference>
<name>A0A1I0QDJ5_9FLAO</name>
<dbReference type="NCBIfam" id="TIGR02937">
    <property type="entry name" value="sigma70-ECF"/>
    <property type="match status" value="1"/>
</dbReference>
<keyword evidence="5" id="KW-0804">Transcription</keyword>
<feature type="domain" description="RNA polymerase sigma factor 70 region 4 type 2" evidence="6">
    <location>
        <begin position="125"/>
        <end position="176"/>
    </location>
</feature>
<dbReference type="InterPro" id="IPR013325">
    <property type="entry name" value="RNA_pol_sigma_r2"/>
</dbReference>
<evidence type="ECO:0000259" key="6">
    <source>
        <dbReference type="Pfam" id="PF08281"/>
    </source>
</evidence>
<dbReference type="SUPFAM" id="SSF88659">
    <property type="entry name" value="Sigma3 and sigma4 domains of RNA polymerase sigma factors"/>
    <property type="match status" value="1"/>
</dbReference>
<dbReference type="EMBL" id="FOIU01000001">
    <property type="protein sequence ID" value="SEW24978.1"/>
    <property type="molecule type" value="Genomic_DNA"/>
</dbReference>
<accession>A0A1I0QDJ5</accession>
<evidence type="ECO:0000313" key="8">
    <source>
        <dbReference type="Proteomes" id="UP000199469"/>
    </source>
</evidence>
<evidence type="ECO:0000256" key="1">
    <source>
        <dbReference type="ARBA" id="ARBA00010641"/>
    </source>
</evidence>
<evidence type="ECO:0000256" key="2">
    <source>
        <dbReference type="ARBA" id="ARBA00023015"/>
    </source>
</evidence>
<evidence type="ECO:0000256" key="5">
    <source>
        <dbReference type="ARBA" id="ARBA00023163"/>
    </source>
</evidence>
<dbReference type="InterPro" id="IPR013249">
    <property type="entry name" value="RNA_pol_sigma70_r4_t2"/>
</dbReference>
<proteinExistence type="inferred from homology"/>
<organism evidence="7 8">
    <name type="scientific">Chryseobacterium wanjuense</name>
    <dbReference type="NCBI Taxonomy" id="356305"/>
    <lineage>
        <taxon>Bacteria</taxon>
        <taxon>Pseudomonadati</taxon>
        <taxon>Bacteroidota</taxon>
        <taxon>Flavobacteriia</taxon>
        <taxon>Flavobacteriales</taxon>
        <taxon>Weeksellaceae</taxon>
        <taxon>Chryseobacterium group</taxon>
        <taxon>Chryseobacterium</taxon>
    </lineage>
</organism>
<keyword evidence="8" id="KW-1185">Reference proteome</keyword>